<keyword evidence="1" id="KW-0175">Coiled coil</keyword>
<sequence length="232" mass="25741">MENAYQDIKADMEGRISSIRLRMLDMEARLEAMKEELSALETAVRGIAPEEPAAGDISPEEPSAGDNAQEESAVVQIVPEAVSSAEPCTASAAEPAEETCAEEAFDENCPEPCTGYAAGTDAAAETVADAVHDTLRMSAIKDVYARKEAWRTDMPGAPLDDIWNALSLNDRALFTNSLFREDPELFMETVGILDRMDTLDQAVEYLSREFPEWDMDSDLVYRFMMELRRKLK</sequence>
<evidence type="ECO:0000313" key="2">
    <source>
        <dbReference type="EMBL" id="MBO8470591.1"/>
    </source>
</evidence>
<proteinExistence type="predicted"/>
<comment type="caution">
    <text evidence="2">The sequence shown here is derived from an EMBL/GenBank/DDBJ whole genome shotgun (WGS) entry which is preliminary data.</text>
</comment>
<name>A0A9D9IFE5_9BACT</name>
<organism evidence="2 3">
    <name type="scientific">Candidatus Cryptobacteroides faecavium</name>
    <dbReference type="NCBI Taxonomy" id="2840762"/>
    <lineage>
        <taxon>Bacteria</taxon>
        <taxon>Pseudomonadati</taxon>
        <taxon>Bacteroidota</taxon>
        <taxon>Bacteroidia</taxon>
        <taxon>Bacteroidales</taxon>
        <taxon>Candidatus Cryptobacteroides</taxon>
    </lineage>
</organism>
<reference evidence="2" key="1">
    <citation type="submission" date="2020-10" db="EMBL/GenBank/DDBJ databases">
        <authorList>
            <person name="Gilroy R."/>
        </authorList>
    </citation>
    <scope>NUCLEOTIDE SEQUENCE</scope>
    <source>
        <strain evidence="2">B2-22910</strain>
    </source>
</reference>
<accession>A0A9D9IFE5</accession>
<dbReference type="AlphaFoldDB" id="A0A9D9IFE5"/>
<evidence type="ECO:0000313" key="3">
    <source>
        <dbReference type="Proteomes" id="UP000823603"/>
    </source>
</evidence>
<protein>
    <submittedName>
        <fullName evidence="2">Uncharacterized protein</fullName>
    </submittedName>
</protein>
<evidence type="ECO:0000256" key="1">
    <source>
        <dbReference type="SAM" id="Coils"/>
    </source>
</evidence>
<feature type="coiled-coil region" evidence="1">
    <location>
        <begin position="16"/>
        <end position="43"/>
    </location>
</feature>
<dbReference type="EMBL" id="JADIMB010000031">
    <property type="protein sequence ID" value="MBO8470591.1"/>
    <property type="molecule type" value="Genomic_DNA"/>
</dbReference>
<gene>
    <name evidence="2" type="ORF">IAB82_02205</name>
</gene>
<dbReference type="Proteomes" id="UP000823603">
    <property type="component" value="Unassembled WGS sequence"/>
</dbReference>
<reference evidence="2" key="2">
    <citation type="journal article" date="2021" name="PeerJ">
        <title>Extensive microbial diversity within the chicken gut microbiome revealed by metagenomics and culture.</title>
        <authorList>
            <person name="Gilroy R."/>
            <person name="Ravi A."/>
            <person name="Getino M."/>
            <person name="Pursley I."/>
            <person name="Horton D.L."/>
            <person name="Alikhan N.F."/>
            <person name="Baker D."/>
            <person name="Gharbi K."/>
            <person name="Hall N."/>
            <person name="Watson M."/>
            <person name="Adriaenssens E.M."/>
            <person name="Foster-Nyarko E."/>
            <person name="Jarju S."/>
            <person name="Secka A."/>
            <person name="Antonio M."/>
            <person name="Oren A."/>
            <person name="Chaudhuri R.R."/>
            <person name="La Ragione R."/>
            <person name="Hildebrand F."/>
            <person name="Pallen M.J."/>
        </authorList>
    </citation>
    <scope>NUCLEOTIDE SEQUENCE</scope>
    <source>
        <strain evidence="2">B2-22910</strain>
    </source>
</reference>